<feature type="domain" description="Mannose-6-phosphate isomerase type II C-terminal" evidence="1">
    <location>
        <begin position="5"/>
        <end position="113"/>
    </location>
</feature>
<reference evidence="3" key="1">
    <citation type="submission" date="2019-05" db="EMBL/GenBank/DDBJ databases">
        <title>Complete genome sequencing of Absiella argi strain JCM 30884.</title>
        <authorList>
            <person name="Sakamoto M."/>
            <person name="Murakami T."/>
            <person name="Mori H."/>
        </authorList>
    </citation>
    <scope>NUCLEOTIDE SEQUENCE [LARGE SCALE GENOMIC DNA]</scope>
    <source>
        <strain evidence="3">JCM 30884</strain>
    </source>
</reference>
<organism evidence="2 3">
    <name type="scientific">Amedibacterium intestinale</name>
    <dbReference type="NCBI Taxonomy" id="2583452"/>
    <lineage>
        <taxon>Bacteria</taxon>
        <taxon>Bacillati</taxon>
        <taxon>Bacillota</taxon>
        <taxon>Erysipelotrichia</taxon>
        <taxon>Erysipelotrichales</taxon>
        <taxon>Erysipelotrichaceae</taxon>
        <taxon>Amedibacterium</taxon>
    </lineage>
</organism>
<evidence type="ECO:0000313" key="2">
    <source>
        <dbReference type="EMBL" id="BBK21564.1"/>
    </source>
</evidence>
<keyword evidence="3" id="KW-1185">Reference proteome</keyword>
<evidence type="ECO:0000313" key="3">
    <source>
        <dbReference type="Proteomes" id="UP000464754"/>
    </source>
</evidence>
<dbReference type="KEGG" id="aarg:Aargi30884_04670"/>
<sequence>MKSEVEKFVEKPWGYEKWIAVTKNYALKEIFLKKGCRTSLQYHEYKEEHCYVLSGKISIEEDNDKKELETHIYVPGDIVHALPYYKHRLTALEDSIFIEVSTPYLDDVIRVEDDFNRK</sequence>
<dbReference type="EMBL" id="AP019695">
    <property type="protein sequence ID" value="BBK21564.1"/>
    <property type="molecule type" value="Genomic_DNA"/>
</dbReference>
<dbReference type="RefSeq" id="WP_115714792.1">
    <property type="nucleotide sequence ID" value="NZ_AP019695.1"/>
</dbReference>
<dbReference type="AlphaFoldDB" id="A0A6N4TGI7"/>
<dbReference type="GO" id="GO:0016779">
    <property type="term" value="F:nucleotidyltransferase activity"/>
    <property type="evidence" value="ECO:0007669"/>
    <property type="project" value="InterPro"/>
</dbReference>
<dbReference type="GO" id="GO:0005976">
    <property type="term" value="P:polysaccharide metabolic process"/>
    <property type="evidence" value="ECO:0007669"/>
    <property type="project" value="InterPro"/>
</dbReference>
<dbReference type="InterPro" id="IPR001538">
    <property type="entry name" value="Man6P_isomerase-2_C"/>
</dbReference>
<name>A0A6N4TGI7_9FIRM</name>
<dbReference type="InterPro" id="IPR014710">
    <property type="entry name" value="RmlC-like_jellyroll"/>
</dbReference>
<dbReference type="Pfam" id="PF01050">
    <property type="entry name" value="MannoseP_isomer"/>
    <property type="match status" value="1"/>
</dbReference>
<dbReference type="Gene3D" id="2.60.120.10">
    <property type="entry name" value="Jelly Rolls"/>
    <property type="match status" value="1"/>
</dbReference>
<protein>
    <recommendedName>
        <fullName evidence="1">Mannose-6-phosphate isomerase type II C-terminal domain-containing protein</fullName>
    </recommendedName>
</protein>
<gene>
    <name evidence="2" type="ORF">Aargi30884_04670</name>
</gene>
<dbReference type="SUPFAM" id="SSF51182">
    <property type="entry name" value="RmlC-like cupins"/>
    <property type="match status" value="1"/>
</dbReference>
<accession>A0A6N4TGI7</accession>
<dbReference type="Proteomes" id="UP000464754">
    <property type="component" value="Chromosome"/>
</dbReference>
<proteinExistence type="predicted"/>
<evidence type="ECO:0000259" key="1">
    <source>
        <dbReference type="Pfam" id="PF01050"/>
    </source>
</evidence>
<dbReference type="InterPro" id="IPR011051">
    <property type="entry name" value="RmlC_Cupin_sf"/>
</dbReference>